<dbReference type="PROSITE" id="PS50943">
    <property type="entry name" value="HTH_CROC1"/>
    <property type="match status" value="1"/>
</dbReference>
<dbReference type="GeneID" id="57076951"/>
<proteinExistence type="predicted"/>
<dbReference type="eggNOG" id="COG1396">
    <property type="taxonomic scope" value="Bacteria"/>
</dbReference>
<dbReference type="OrthoDB" id="34624at2"/>
<dbReference type="InterPro" id="IPR053163">
    <property type="entry name" value="HTH-type_regulator_Rgg"/>
</dbReference>
<protein>
    <submittedName>
        <fullName evidence="2">Putative transcriptional regulator (Rgg family)</fullName>
    </submittedName>
</protein>
<dbReference type="CDD" id="cd00093">
    <property type="entry name" value="HTH_XRE"/>
    <property type="match status" value="1"/>
</dbReference>
<dbReference type="SUPFAM" id="SSF47413">
    <property type="entry name" value="lambda repressor-like DNA-binding domains"/>
    <property type="match status" value="1"/>
</dbReference>
<dbReference type="RefSeq" id="WP_014093303.1">
    <property type="nucleotide sequence ID" value="NC_016011.1"/>
</dbReference>
<dbReference type="PANTHER" id="PTHR37038">
    <property type="entry name" value="TRANSCRIPTIONAL REGULATOR-RELATED"/>
    <property type="match status" value="1"/>
</dbReference>
<dbReference type="SMART" id="SM00530">
    <property type="entry name" value="HTH_XRE"/>
    <property type="match status" value="1"/>
</dbReference>
<reference evidence="2 3" key="1">
    <citation type="journal article" date="2011" name="J. Bacteriol.">
        <title>Complete genome sequence of the animal pathogen Listeria ivanovii, which provides insights into host specificities and evolution of the genus Listeria.</title>
        <authorList>
            <person name="Buchrieser C."/>
            <person name="Rusniok C."/>
            <person name="Garrido P."/>
            <person name="Hain T."/>
            <person name="Scortti M."/>
            <person name="Lampidis R."/>
            <person name="Karst U."/>
            <person name="Chakraborty T."/>
            <person name="Cossart P."/>
            <person name="Kreft J."/>
            <person name="Vazquez-Boland J.A."/>
            <person name="Goebel W."/>
            <person name="Glaser P."/>
        </authorList>
    </citation>
    <scope>NUCLEOTIDE SEQUENCE [LARGE SCALE GENOMIC DNA]</scope>
    <source>
        <strain evidence="3">ATCC BAA-678 / PAM 55</strain>
    </source>
</reference>
<dbReference type="Gene3D" id="1.25.40.400">
    <property type="match status" value="1"/>
</dbReference>
<evidence type="ECO:0000259" key="1">
    <source>
        <dbReference type="PROSITE" id="PS50943"/>
    </source>
</evidence>
<gene>
    <name evidence="2" type="ordered locus">LIV_1943</name>
</gene>
<accession>G2ZCQ0</accession>
<dbReference type="HOGENOM" id="CLU_072045_1_1_9"/>
<dbReference type="Pfam" id="PF01381">
    <property type="entry name" value="HTH_3"/>
    <property type="match status" value="1"/>
</dbReference>
<dbReference type="KEGG" id="liv:LIV_1943"/>
<dbReference type="Gene3D" id="1.10.260.40">
    <property type="entry name" value="lambda repressor-like DNA-binding domains"/>
    <property type="match status" value="1"/>
</dbReference>
<dbReference type="GO" id="GO:0003677">
    <property type="term" value="F:DNA binding"/>
    <property type="evidence" value="ECO:0007669"/>
    <property type="project" value="InterPro"/>
</dbReference>
<dbReference type="InterPro" id="IPR001387">
    <property type="entry name" value="Cro/C1-type_HTH"/>
</dbReference>
<dbReference type="PANTHER" id="PTHR37038:SF12">
    <property type="entry name" value="TRANSCRIPTIONAL REGULATOR"/>
    <property type="match status" value="1"/>
</dbReference>
<dbReference type="Proteomes" id="UP000001286">
    <property type="component" value="Chromosome"/>
</dbReference>
<evidence type="ECO:0000313" key="2">
    <source>
        <dbReference type="EMBL" id="CBW86429.1"/>
    </source>
</evidence>
<dbReference type="InterPro" id="IPR010057">
    <property type="entry name" value="Transcription_activator_Rgg_C"/>
</dbReference>
<feature type="domain" description="HTH cro/C1-type" evidence="1">
    <location>
        <begin position="8"/>
        <end position="61"/>
    </location>
</feature>
<dbReference type="EMBL" id="FR687253">
    <property type="protein sequence ID" value="CBW86429.1"/>
    <property type="molecule type" value="Genomic_DNA"/>
</dbReference>
<dbReference type="NCBIfam" id="TIGR01716">
    <property type="entry name" value="RGG_Cterm"/>
    <property type="match status" value="1"/>
</dbReference>
<dbReference type="Pfam" id="PF21259">
    <property type="entry name" value="Rgg_C"/>
    <property type="match status" value="1"/>
</dbReference>
<dbReference type="AlphaFoldDB" id="G2ZCQ0"/>
<evidence type="ECO:0000313" key="3">
    <source>
        <dbReference type="Proteomes" id="UP000001286"/>
    </source>
</evidence>
<name>G2ZCQ0_LISIP</name>
<sequence>MNKYGKVVRDIRISKGISQKKLYEGIISKSYAIEFEKGAHEISLNLFEKILTRINMNMDEFFFILRGFSLNDDDDFWYTHEQKGTAYDINSLYDLYEELSQNEGEIAEVRKALVHSRMELLENLLKNQEFNVAVISEQDIETIQNYLFSIQSWTLEEIKIFANSIYYFDEEIQSQFLQQVLKSVDTYKNYDRGRRLLCALLINTIEVFIQQNKLSQAKKLLTDLENLSIFYEGAFYRILSTFLLGLINMKSKLVELGYYQAQKSIRILKELNYDDIALLYDILLTQFLEEENLTEHPVLKTDL</sequence>
<dbReference type="InterPro" id="IPR010982">
    <property type="entry name" value="Lambda_DNA-bd_dom_sf"/>
</dbReference>
<organism evidence="2 3">
    <name type="scientific">Listeria ivanovii (strain ATCC BAA-678 / PAM 55)</name>
    <dbReference type="NCBI Taxonomy" id="881621"/>
    <lineage>
        <taxon>Bacteria</taxon>
        <taxon>Bacillati</taxon>
        <taxon>Bacillota</taxon>
        <taxon>Bacilli</taxon>
        <taxon>Bacillales</taxon>
        <taxon>Listeriaceae</taxon>
        <taxon>Listeria</taxon>
    </lineage>
</organism>